<proteinExistence type="predicted"/>
<dbReference type="GO" id="GO:0016705">
    <property type="term" value="F:oxidoreductase activity, acting on paired donors, with incorporation or reduction of molecular oxygen"/>
    <property type="evidence" value="ECO:0007669"/>
    <property type="project" value="InterPro"/>
</dbReference>
<keyword evidence="2" id="KW-1133">Transmembrane helix</keyword>
<keyword evidence="1" id="KW-0349">Heme</keyword>
<keyword evidence="1" id="KW-0408">Iron</keyword>
<dbReference type="SUPFAM" id="SSF48264">
    <property type="entry name" value="Cytochrome P450"/>
    <property type="match status" value="1"/>
</dbReference>
<feature type="transmembrane region" description="Helical" evidence="2">
    <location>
        <begin position="33"/>
        <end position="52"/>
    </location>
</feature>
<dbReference type="GO" id="GO:0020037">
    <property type="term" value="F:heme binding"/>
    <property type="evidence" value="ECO:0007669"/>
    <property type="project" value="InterPro"/>
</dbReference>
<dbReference type="Proteomes" id="UP000799640">
    <property type="component" value="Unassembled WGS sequence"/>
</dbReference>
<feature type="binding site" description="axial binding residue" evidence="1">
    <location>
        <position position="466"/>
    </location>
    <ligand>
        <name>heme</name>
        <dbReference type="ChEBI" id="CHEBI:30413"/>
    </ligand>
    <ligandPart>
        <name>Fe</name>
        <dbReference type="ChEBI" id="CHEBI:18248"/>
    </ligandPart>
</feature>
<dbReference type="Gene3D" id="1.10.630.10">
    <property type="entry name" value="Cytochrome P450"/>
    <property type="match status" value="1"/>
</dbReference>
<dbReference type="InterPro" id="IPR036396">
    <property type="entry name" value="Cyt_P450_sf"/>
</dbReference>
<dbReference type="InterPro" id="IPR001128">
    <property type="entry name" value="Cyt_P450"/>
</dbReference>
<accession>A0A6G1HS76</accession>
<gene>
    <name evidence="3" type="ORF">EJ06DRAFT_522987</name>
</gene>
<evidence type="ECO:0000256" key="1">
    <source>
        <dbReference type="PIRSR" id="PIRSR602401-1"/>
    </source>
</evidence>
<dbReference type="PRINTS" id="PR00463">
    <property type="entry name" value="EP450I"/>
</dbReference>
<evidence type="ECO:0000313" key="4">
    <source>
        <dbReference type="Proteomes" id="UP000799640"/>
    </source>
</evidence>
<keyword evidence="1" id="KW-0479">Metal-binding</keyword>
<sequence>MGFGSRVALTSACAVLLARYLSNASLGSYLINIFLLALAQGVGWVVWNMILWPKVFSPLRKLPQPKKSDFFYGQWAKIREEPNGQPMKEWEETIPNDGLILYHLFHLERVLITNGTALQEVLHTKNYDFVKPPQFRTTLGRLLGIGILLAEGDEHKNLYPVFWAKAREVTTAMAGTLREATESDPDADVLEVGGWASRVTLDIIGVAGMGHDFNAIQDPQSELNQCYRHIFQPNRGARLIGLLGLVLPPGVVTRLPIRRNQEINDAIKLIRRVCQGLIDEKRSVFEKSGDTGVDILSTALESGMFTDESLIDQLMTFLAAGHETTASAMSWASYLLCLHPHVQRRLREEIRSSLPPLSDPDSSISPADIDKLPYLNAFCNEVLRFMPPVTLTMRIAAHDTTIVGKPIPKGTMIILHPGAINVSKAGWGEDAHVFNPDRWLGPGRANTGGQKNNYAFLTFLHGPRSCIGKEFAKAEFAILVAAWVGRFEMELADKDYQLDIASGLTSRPRGGLKVRMKTLAGW</sequence>
<dbReference type="PANTHER" id="PTHR24305:SF227">
    <property type="entry name" value="P450, PUTATIVE (EUROFUNG)-RELATED"/>
    <property type="match status" value="1"/>
</dbReference>
<dbReference type="FunFam" id="1.10.630.10:FF:000051">
    <property type="entry name" value="Cytochrome P450 monooxygenase (Fum15)"/>
    <property type="match status" value="1"/>
</dbReference>
<comment type="cofactor">
    <cofactor evidence="1">
        <name>heme</name>
        <dbReference type="ChEBI" id="CHEBI:30413"/>
    </cofactor>
</comment>
<dbReference type="EMBL" id="ML996699">
    <property type="protein sequence ID" value="KAF2398774.1"/>
    <property type="molecule type" value="Genomic_DNA"/>
</dbReference>
<dbReference type="PANTHER" id="PTHR24305">
    <property type="entry name" value="CYTOCHROME P450"/>
    <property type="match status" value="1"/>
</dbReference>
<dbReference type="GO" id="GO:0004497">
    <property type="term" value="F:monooxygenase activity"/>
    <property type="evidence" value="ECO:0007669"/>
    <property type="project" value="InterPro"/>
</dbReference>
<evidence type="ECO:0000256" key="2">
    <source>
        <dbReference type="SAM" id="Phobius"/>
    </source>
</evidence>
<dbReference type="CDD" id="cd11069">
    <property type="entry name" value="CYP_FUM15-like"/>
    <property type="match status" value="1"/>
</dbReference>
<organism evidence="3 4">
    <name type="scientific">Trichodelitschia bisporula</name>
    <dbReference type="NCBI Taxonomy" id="703511"/>
    <lineage>
        <taxon>Eukaryota</taxon>
        <taxon>Fungi</taxon>
        <taxon>Dikarya</taxon>
        <taxon>Ascomycota</taxon>
        <taxon>Pezizomycotina</taxon>
        <taxon>Dothideomycetes</taxon>
        <taxon>Dothideomycetes incertae sedis</taxon>
        <taxon>Phaeotrichales</taxon>
        <taxon>Phaeotrichaceae</taxon>
        <taxon>Trichodelitschia</taxon>
    </lineage>
</organism>
<dbReference type="AlphaFoldDB" id="A0A6G1HS76"/>
<name>A0A6G1HS76_9PEZI</name>
<protein>
    <submittedName>
        <fullName evidence="3">Cytochrome P450</fullName>
    </submittedName>
</protein>
<keyword evidence="4" id="KW-1185">Reference proteome</keyword>
<keyword evidence="2" id="KW-0472">Membrane</keyword>
<keyword evidence="2" id="KW-0812">Transmembrane</keyword>
<dbReference type="PRINTS" id="PR00385">
    <property type="entry name" value="P450"/>
</dbReference>
<dbReference type="Pfam" id="PF00067">
    <property type="entry name" value="p450"/>
    <property type="match status" value="1"/>
</dbReference>
<dbReference type="OrthoDB" id="1470350at2759"/>
<dbReference type="InterPro" id="IPR002401">
    <property type="entry name" value="Cyt_P450_E_grp-I"/>
</dbReference>
<reference evidence="3" key="1">
    <citation type="journal article" date="2020" name="Stud. Mycol.">
        <title>101 Dothideomycetes genomes: a test case for predicting lifestyles and emergence of pathogens.</title>
        <authorList>
            <person name="Haridas S."/>
            <person name="Albert R."/>
            <person name="Binder M."/>
            <person name="Bloem J."/>
            <person name="Labutti K."/>
            <person name="Salamov A."/>
            <person name="Andreopoulos B."/>
            <person name="Baker S."/>
            <person name="Barry K."/>
            <person name="Bills G."/>
            <person name="Bluhm B."/>
            <person name="Cannon C."/>
            <person name="Castanera R."/>
            <person name="Culley D."/>
            <person name="Daum C."/>
            <person name="Ezra D."/>
            <person name="Gonzalez J."/>
            <person name="Henrissat B."/>
            <person name="Kuo A."/>
            <person name="Liang C."/>
            <person name="Lipzen A."/>
            <person name="Lutzoni F."/>
            <person name="Magnuson J."/>
            <person name="Mondo S."/>
            <person name="Nolan M."/>
            <person name="Ohm R."/>
            <person name="Pangilinan J."/>
            <person name="Park H.-J."/>
            <person name="Ramirez L."/>
            <person name="Alfaro M."/>
            <person name="Sun H."/>
            <person name="Tritt A."/>
            <person name="Yoshinaga Y."/>
            <person name="Zwiers L.-H."/>
            <person name="Turgeon B."/>
            <person name="Goodwin S."/>
            <person name="Spatafora J."/>
            <person name="Crous P."/>
            <person name="Grigoriev I."/>
        </authorList>
    </citation>
    <scope>NUCLEOTIDE SEQUENCE</scope>
    <source>
        <strain evidence="3">CBS 262.69</strain>
    </source>
</reference>
<evidence type="ECO:0000313" key="3">
    <source>
        <dbReference type="EMBL" id="KAF2398774.1"/>
    </source>
</evidence>
<dbReference type="GO" id="GO:0005506">
    <property type="term" value="F:iron ion binding"/>
    <property type="evidence" value="ECO:0007669"/>
    <property type="project" value="InterPro"/>
</dbReference>
<dbReference type="InterPro" id="IPR050121">
    <property type="entry name" value="Cytochrome_P450_monoxygenase"/>
</dbReference>